<sequence>MQLNFWKLFEPFITRTTPFSDQARSCLSSMPILAGPPLYYTTLHCRVHCIRLGAIKLLRALPSKEGIWNAIFVASVAEEIMQIEEGDYYKDTPVDDDFPLKSPPQDQDLSLPTLPASRRVHDVQVVLPDSPSGKAVLNCKRNKSEGGYEVITKEYVLGPPTGIAKEECNEDRVLTEAFGATGLAFNR</sequence>
<comment type="caution">
    <text evidence="1">The sequence shown here is derived from an EMBL/GenBank/DDBJ whole genome shotgun (WGS) entry which is preliminary data.</text>
</comment>
<dbReference type="InParanoid" id="A0A1Y2DQ06"/>
<keyword evidence="2" id="KW-1185">Reference proteome</keyword>
<dbReference type="AlphaFoldDB" id="A0A1Y2DQ06"/>
<dbReference type="OrthoDB" id="3172332at2759"/>
<evidence type="ECO:0000313" key="2">
    <source>
        <dbReference type="Proteomes" id="UP000193689"/>
    </source>
</evidence>
<accession>A0A1Y2DQ06</accession>
<evidence type="ECO:0000313" key="1">
    <source>
        <dbReference type="EMBL" id="ORY61259.1"/>
    </source>
</evidence>
<name>A0A1Y2DQ06_9PEZI</name>
<organism evidence="1 2">
    <name type="scientific">Pseudomassariella vexata</name>
    <dbReference type="NCBI Taxonomy" id="1141098"/>
    <lineage>
        <taxon>Eukaryota</taxon>
        <taxon>Fungi</taxon>
        <taxon>Dikarya</taxon>
        <taxon>Ascomycota</taxon>
        <taxon>Pezizomycotina</taxon>
        <taxon>Sordariomycetes</taxon>
        <taxon>Xylariomycetidae</taxon>
        <taxon>Amphisphaeriales</taxon>
        <taxon>Pseudomassariaceae</taxon>
        <taxon>Pseudomassariella</taxon>
    </lineage>
</organism>
<proteinExistence type="predicted"/>
<gene>
    <name evidence="1" type="ORF">BCR38DRAFT_30633</name>
</gene>
<dbReference type="STRING" id="1141098.A0A1Y2DQ06"/>
<dbReference type="GeneID" id="63770830"/>
<reference evidence="1 2" key="1">
    <citation type="submission" date="2016-07" db="EMBL/GenBank/DDBJ databases">
        <title>Pervasive Adenine N6-methylation of Active Genes in Fungi.</title>
        <authorList>
            <consortium name="DOE Joint Genome Institute"/>
            <person name="Mondo S.J."/>
            <person name="Dannebaum R.O."/>
            <person name="Kuo R.C."/>
            <person name="Labutti K."/>
            <person name="Haridas S."/>
            <person name="Kuo A."/>
            <person name="Salamov A."/>
            <person name="Ahrendt S.R."/>
            <person name="Lipzen A."/>
            <person name="Sullivan W."/>
            <person name="Andreopoulos W.B."/>
            <person name="Clum A."/>
            <person name="Lindquist E."/>
            <person name="Daum C."/>
            <person name="Ramamoorthy G.K."/>
            <person name="Gryganskyi A."/>
            <person name="Culley D."/>
            <person name="Magnuson J.K."/>
            <person name="James T.Y."/>
            <person name="O'Malley M.A."/>
            <person name="Stajich J.E."/>
            <person name="Spatafora J.W."/>
            <person name="Visel A."/>
            <person name="Grigoriev I.V."/>
        </authorList>
    </citation>
    <scope>NUCLEOTIDE SEQUENCE [LARGE SCALE GENOMIC DNA]</scope>
    <source>
        <strain evidence="1 2">CBS 129021</strain>
    </source>
</reference>
<protein>
    <submittedName>
        <fullName evidence="1">Uncharacterized protein</fullName>
    </submittedName>
</protein>
<dbReference type="EMBL" id="MCFJ01000010">
    <property type="protein sequence ID" value="ORY61259.1"/>
    <property type="molecule type" value="Genomic_DNA"/>
</dbReference>
<dbReference type="Proteomes" id="UP000193689">
    <property type="component" value="Unassembled WGS sequence"/>
</dbReference>
<dbReference type="RefSeq" id="XP_040713336.1">
    <property type="nucleotide sequence ID" value="XM_040854618.1"/>
</dbReference>